<protein>
    <submittedName>
        <fullName evidence="3">DUF2993 domain-containing protein</fullName>
    </submittedName>
</protein>
<feature type="region of interest" description="Disordered" evidence="1">
    <location>
        <begin position="1"/>
        <end position="22"/>
    </location>
</feature>
<comment type="caution">
    <text evidence="3">The sequence shown here is derived from an EMBL/GenBank/DDBJ whole genome shotgun (WGS) entry which is preliminary data.</text>
</comment>
<evidence type="ECO:0000313" key="3">
    <source>
        <dbReference type="EMBL" id="KAB1639745.1"/>
    </source>
</evidence>
<dbReference type="Pfam" id="PF11209">
    <property type="entry name" value="LmeA"/>
    <property type="match status" value="1"/>
</dbReference>
<gene>
    <name evidence="3" type="ORF">F8O03_05370</name>
</gene>
<evidence type="ECO:0000313" key="4">
    <source>
        <dbReference type="Proteomes" id="UP000490386"/>
    </source>
</evidence>
<feature type="transmembrane region" description="Helical" evidence="2">
    <location>
        <begin position="31"/>
        <end position="53"/>
    </location>
</feature>
<keyword evidence="2" id="KW-0472">Membrane</keyword>
<dbReference type="RefSeq" id="WP_151422908.1">
    <property type="nucleotide sequence ID" value="NZ_CANKVH010000002.1"/>
</dbReference>
<keyword evidence="2" id="KW-1133">Transmembrane helix</keyword>
<name>A0A7J5B6C9_9MICO</name>
<sequence length="267" mass="28066">MTPAISAEPPLGPGQVPRPQRRRRMRRWVKAGVWALGALLLLVGLDVGVRLVAQDRIAQHVQDSLPPGVDGDVEARVHGFSTLWQLASGRASHVTVSAGELTAFGLNLAASVDAYGVHIFDGMRTEMLTGTLDVPEATLEGVAALPGTDASLTLGDDELSYASTVSFLGLSGMLTVDAELRLVDGEVIIDPTNVEVSGSAFGQALTQALPDIDEFAVPICTADYLPAGLHVSELRIAEGMLTVGVEARNIALTAEIPDSGEFSTCRD</sequence>
<accession>A0A7J5B6C9</accession>
<dbReference type="AlphaFoldDB" id="A0A7J5B6C9"/>
<dbReference type="EMBL" id="WBJX01000001">
    <property type="protein sequence ID" value="KAB1639745.1"/>
    <property type="molecule type" value="Genomic_DNA"/>
</dbReference>
<dbReference type="InterPro" id="IPR021373">
    <property type="entry name" value="DUF2993"/>
</dbReference>
<dbReference type="Proteomes" id="UP000490386">
    <property type="component" value="Unassembled WGS sequence"/>
</dbReference>
<dbReference type="OrthoDB" id="5116168at2"/>
<organism evidence="3 4">
    <name type="scientific">Pseudoclavibacter terrae</name>
    <dbReference type="NCBI Taxonomy" id="1530195"/>
    <lineage>
        <taxon>Bacteria</taxon>
        <taxon>Bacillati</taxon>
        <taxon>Actinomycetota</taxon>
        <taxon>Actinomycetes</taxon>
        <taxon>Micrococcales</taxon>
        <taxon>Microbacteriaceae</taxon>
        <taxon>Pseudoclavibacter</taxon>
    </lineage>
</organism>
<evidence type="ECO:0000256" key="1">
    <source>
        <dbReference type="SAM" id="MobiDB-lite"/>
    </source>
</evidence>
<evidence type="ECO:0000256" key="2">
    <source>
        <dbReference type="SAM" id="Phobius"/>
    </source>
</evidence>
<keyword evidence="2" id="KW-0812">Transmembrane</keyword>
<reference evidence="3 4" key="1">
    <citation type="submission" date="2019-09" db="EMBL/GenBank/DDBJ databases">
        <title>Phylogeny of genus Pseudoclavibacter and closely related genus.</title>
        <authorList>
            <person name="Li Y."/>
        </authorList>
    </citation>
    <scope>NUCLEOTIDE SEQUENCE [LARGE SCALE GENOMIC DNA]</scope>
    <source>
        <strain evidence="3 4">THG-MD12</strain>
    </source>
</reference>
<keyword evidence="4" id="KW-1185">Reference proteome</keyword>
<proteinExistence type="predicted"/>